<feature type="domain" description="Alanine racemase N-terminal" evidence="5">
    <location>
        <begin position="12"/>
        <end position="221"/>
    </location>
</feature>
<dbReference type="GO" id="GO:0030170">
    <property type="term" value="F:pyridoxal phosphate binding"/>
    <property type="evidence" value="ECO:0007669"/>
    <property type="project" value="UniProtKB-UniRule"/>
</dbReference>
<dbReference type="RefSeq" id="WP_146957441.1">
    <property type="nucleotide sequence ID" value="NZ_CP042467.1"/>
</dbReference>
<comment type="cofactor">
    <cofactor evidence="3">
        <name>pyridoxal 5'-phosphate</name>
        <dbReference type="ChEBI" id="CHEBI:597326"/>
    </cofactor>
</comment>
<dbReference type="Proteomes" id="UP000321595">
    <property type="component" value="Chromosome"/>
</dbReference>
<dbReference type="InterPro" id="IPR011078">
    <property type="entry name" value="PyrdxlP_homeostasis"/>
</dbReference>
<sequence>MKNRKDELVANLEEVRGRISEAASRAGRSPDEITLIAVSKTMPVADILALWEVGQRDFGENYVQEWRDKVDELPDSIRWHYIGGLQSNKAKYLANRVTLIHSIDSKSAVKELIKRSEVAPEILVQVNTGNDEAKGGIEPDAALEFVTQASEIGARVRGFMTIPPFDREAIPYFREMKGLFDSARKEMPELDILSMGMTSDFETAIELGATHIRVGTAIFGKRG</sequence>
<dbReference type="HAMAP" id="MF_02087">
    <property type="entry name" value="PLP_homeostasis"/>
    <property type="match status" value="1"/>
</dbReference>
<feature type="modified residue" description="N6-(pyridoxal phosphate)lysine" evidence="2 3">
    <location>
        <position position="40"/>
    </location>
</feature>
<dbReference type="OrthoDB" id="9804072at2"/>
<protein>
    <recommendedName>
        <fullName evidence="2">Pyridoxal phosphate homeostasis protein</fullName>
        <shortName evidence="2">PLP homeostasis protein</shortName>
    </recommendedName>
</protein>
<dbReference type="NCBIfam" id="TIGR00044">
    <property type="entry name" value="YggS family pyridoxal phosphate-dependent enzyme"/>
    <property type="match status" value="1"/>
</dbReference>
<dbReference type="PANTHER" id="PTHR10146:SF14">
    <property type="entry name" value="PYRIDOXAL PHOSPHATE HOMEOSTASIS PROTEIN"/>
    <property type="match status" value="1"/>
</dbReference>
<comment type="similarity">
    <text evidence="2 4">Belongs to the pyridoxal phosphate-binding protein YggS/PROSC family.</text>
</comment>
<dbReference type="InterPro" id="IPR001608">
    <property type="entry name" value="Ala_racemase_N"/>
</dbReference>
<proteinExistence type="inferred from homology"/>
<dbReference type="PANTHER" id="PTHR10146">
    <property type="entry name" value="PROLINE SYNTHETASE CO-TRANSCRIBED BACTERIAL HOMOLOG PROTEIN"/>
    <property type="match status" value="1"/>
</dbReference>
<name>A0A5B8XK80_9DELT</name>
<dbReference type="CDD" id="cd00635">
    <property type="entry name" value="PLPDE_III_YBL036c_like"/>
    <property type="match status" value="1"/>
</dbReference>
<evidence type="ECO:0000256" key="2">
    <source>
        <dbReference type="HAMAP-Rule" id="MF_02087"/>
    </source>
</evidence>
<dbReference type="EMBL" id="CP042467">
    <property type="protein sequence ID" value="QED26200.1"/>
    <property type="molecule type" value="Genomic_DNA"/>
</dbReference>
<dbReference type="PIRSF" id="PIRSF004848">
    <property type="entry name" value="YBL036c_PLPDEIII"/>
    <property type="match status" value="1"/>
</dbReference>
<accession>A0A5B8XK80</accession>
<evidence type="ECO:0000256" key="4">
    <source>
        <dbReference type="RuleBase" id="RU004514"/>
    </source>
</evidence>
<dbReference type="Pfam" id="PF01168">
    <property type="entry name" value="Ala_racemase_N"/>
    <property type="match status" value="1"/>
</dbReference>
<dbReference type="InterPro" id="IPR029066">
    <property type="entry name" value="PLP-binding_barrel"/>
</dbReference>
<comment type="function">
    <text evidence="2">Pyridoxal 5'-phosphate (PLP)-binding protein, which is involved in PLP homeostasis.</text>
</comment>
<keyword evidence="7" id="KW-1185">Reference proteome</keyword>
<dbReference type="AlphaFoldDB" id="A0A5B8XK80"/>
<dbReference type="Gene3D" id="3.20.20.10">
    <property type="entry name" value="Alanine racemase"/>
    <property type="match status" value="1"/>
</dbReference>
<dbReference type="FunFam" id="3.20.20.10:FF:000018">
    <property type="entry name" value="Pyridoxal phosphate homeostasis protein"/>
    <property type="match status" value="1"/>
</dbReference>
<keyword evidence="1 2" id="KW-0663">Pyridoxal phosphate</keyword>
<evidence type="ECO:0000313" key="7">
    <source>
        <dbReference type="Proteomes" id="UP000321595"/>
    </source>
</evidence>
<organism evidence="6 7">
    <name type="scientific">Microvenator marinus</name>
    <dbReference type="NCBI Taxonomy" id="2600177"/>
    <lineage>
        <taxon>Bacteria</taxon>
        <taxon>Deltaproteobacteria</taxon>
        <taxon>Bradymonadales</taxon>
        <taxon>Microvenatoraceae</taxon>
        <taxon>Microvenator</taxon>
    </lineage>
</organism>
<dbReference type="SUPFAM" id="SSF51419">
    <property type="entry name" value="PLP-binding barrel"/>
    <property type="match status" value="1"/>
</dbReference>
<evidence type="ECO:0000256" key="3">
    <source>
        <dbReference type="PIRSR" id="PIRSR004848-1"/>
    </source>
</evidence>
<evidence type="ECO:0000259" key="5">
    <source>
        <dbReference type="Pfam" id="PF01168"/>
    </source>
</evidence>
<evidence type="ECO:0000313" key="6">
    <source>
        <dbReference type="EMBL" id="QED26200.1"/>
    </source>
</evidence>
<gene>
    <name evidence="6" type="ORF">FRD01_02780</name>
</gene>
<reference evidence="6 7" key="1">
    <citation type="submission" date="2019-08" db="EMBL/GenBank/DDBJ databases">
        <authorList>
            <person name="Liang Q."/>
        </authorList>
    </citation>
    <scope>NUCLEOTIDE SEQUENCE [LARGE SCALE GENOMIC DNA]</scope>
    <source>
        <strain evidence="6 7">V1718</strain>
    </source>
</reference>
<evidence type="ECO:0000256" key="1">
    <source>
        <dbReference type="ARBA" id="ARBA00022898"/>
    </source>
</evidence>
<dbReference type="KEGG" id="bbae:FRD01_02780"/>